<evidence type="ECO:0000313" key="5">
    <source>
        <dbReference type="EMBL" id="CZR59364.1"/>
    </source>
</evidence>
<keyword evidence="2" id="KW-1133">Transmembrane helix</keyword>
<gene>
    <name evidence="5" type="ORF">PAC_09256</name>
</gene>
<dbReference type="OrthoDB" id="771136at2759"/>
<dbReference type="Pfam" id="PF00026">
    <property type="entry name" value="Asp"/>
    <property type="match status" value="1"/>
</dbReference>
<dbReference type="EMBL" id="FJOG01000013">
    <property type="protein sequence ID" value="CZR59364.1"/>
    <property type="molecule type" value="Genomic_DNA"/>
</dbReference>
<feature type="region of interest" description="Disordered" evidence="1">
    <location>
        <begin position="584"/>
        <end position="611"/>
    </location>
</feature>
<dbReference type="AlphaFoldDB" id="A0A1L7X2W8"/>
<dbReference type="InterPro" id="IPR033121">
    <property type="entry name" value="PEPTIDASE_A1"/>
</dbReference>
<dbReference type="PROSITE" id="PS51767">
    <property type="entry name" value="PEPTIDASE_A1"/>
    <property type="match status" value="1"/>
</dbReference>
<organism evidence="5 6">
    <name type="scientific">Phialocephala subalpina</name>
    <dbReference type="NCBI Taxonomy" id="576137"/>
    <lineage>
        <taxon>Eukaryota</taxon>
        <taxon>Fungi</taxon>
        <taxon>Dikarya</taxon>
        <taxon>Ascomycota</taxon>
        <taxon>Pezizomycotina</taxon>
        <taxon>Leotiomycetes</taxon>
        <taxon>Helotiales</taxon>
        <taxon>Mollisiaceae</taxon>
        <taxon>Phialocephala</taxon>
        <taxon>Phialocephala fortinii species complex</taxon>
    </lineage>
</organism>
<evidence type="ECO:0000256" key="1">
    <source>
        <dbReference type="SAM" id="MobiDB-lite"/>
    </source>
</evidence>
<reference evidence="5 6" key="1">
    <citation type="submission" date="2016-03" db="EMBL/GenBank/DDBJ databases">
        <authorList>
            <person name="Ploux O."/>
        </authorList>
    </citation>
    <scope>NUCLEOTIDE SEQUENCE [LARGE SCALE GENOMIC DNA]</scope>
    <source>
        <strain evidence="5 6">UAMH 11012</strain>
    </source>
</reference>
<evidence type="ECO:0000259" key="4">
    <source>
        <dbReference type="PROSITE" id="PS51767"/>
    </source>
</evidence>
<feature type="signal peptide" evidence="3">
    <location>
        <begin position="1"/>
        <end position="18"/>
    </location>
</feature>
<dbReference type="STRING" id="576137.A0A1L7X2W8"/>
<proteinExistence type="predicted"/>
<evidence type="ECO:0000313" key="6">
    <source>
        <dbReference type="Proteomes" id="UP000184330"/>
    </source>
</evidence>
<keyword evidence="3" id="KW-0732">Signal</keyword>
<dbReference type="SUPFAM" id="SSF50630">
    <property type="entry name" value="Acid proteases"/>
    <property type="match status" value="1"/>
</dbReference>
<sequence length="611" mass="63876">MRLPGLSLIAIGTGLVRGAAVQDVRGRGENTKRGGDGTMFRFEKRSSLTVDIPFRTSIYFQEFWTFNATVGTPPQNIIMALTTDAGDTGLSNTTSIWNSPSQFFEQDPGPPEYNASLSSTSRKDILDVSYYNFTNTVTDIFNNKRVGTNLSYGSDNFNIGGVSLSQMPFIQQYLAGASTGSSTASTSPIQPWNYTLGLGLPSTVGAVAANNDVSGLYTGFLGQVKNQGLIQSSTYSIYSNTPSESSGHLILGGLNTARFKKPLVSPNTTLTSNTQAIIWPNIQQLALSISNLTVTPLNTTPTAATPIPVAGTATYPVESMTLNPTGYARFPVSVASAIWDAVGASYYLNSGGDVSQVIPSVPCSYLTNSSTLDISFVGVDASVFTMHVPMSDLTYRNGTGPNLDEGPLRDGCRFNLLAQVPGLPGAFSPGMLRWVYVVYDSGNQKLSVANPDWTTGTSDNFVAIPSGGVSLLGESVLGSATASSSSAATLTAGAGPGSSGGGGSSSAVGIGVGVGVGAAALLAIGAGFFWWRRKKNKKHQNVADGGGTGKFVDQKIPSDGSELMSLEEGYTKHEMAGQVVGHELESGDRKDGRGELPAQNVAAPVRYELGS</sequence>
<dbReference type="Gene3D" id="2.40.70.10">
    <property type="entry name" value="Acid Proteases"/>
    <property type="match status" value="2"/>
</dbReference>
<accession>A0A1L7X2W8</accession>
<feature type="compositionally biased region" description="Basic and acidic residues" evidence="1">
    <location>
        <begin position="584"/>
        <end position="594"/>
    </location>
</feature>
<dbReference type="Proteomes" id="UP000184330">
    <property type="component" value="Unassembled WGS sequence"/>
</dbReference>
<protein>
    <recommendedName>
        <fullName evidence="4">Peptidase A1 domain-containing protein</fullName>
    </recommendedName>
</protein>
<feature type="transmembrane region" description="Helical" evidence="2">
    <location>
        <begin position="508"/>
        <end position="531"/>
    </location>
</feature>
<keyword evidence="2" id="KW-0472">Membrane</keyword>
<keyword evidence="6" id="KW-1185">Reference proteome</keyword>
<evidence type="ECO:0000256" key="2">
    <source>
        <dbReference type="SAM" id="Phobius"/>
    </source>
</evidence>
<keyword evidence="2" id="KW-0812">Transmembrane</keyword>
<evidence type="ECO:0000256" key="3">
    <source>
        <dbReference type="SAM" id="SignalP"/>
    </source>
</evidence>
<name>A0A1L7X2W8_9HELO</name>
<feature type="domain" description="Peptidase A1" evidence="4">
    <location>
        <begin position="64"/>
        <end position="449"/>
    </location>
</feature>
<dbReference type="InterPro" id="IPR021109">
    <property type="entry name" value="Peptidase_aspartic_dom_sf"/>
</dbReference>
<feature type="chain" id="PRO_5012724690" description="Peptidase A1 domain-containing protein" evidence="3">
    <location>
        <begin position="19"/>
        <end position="611"/>
    </location>
</feature>